<evidence type="ECO:0000256" key="7">
    <source>
        <dbReference type="ARBA" id="ARBA00023049"/>
    </source>
</evidence>
<feature type="domain" description="Peptidase M14" evidence="9">
    <location>
        <begin position="1"/>
        <end position="277"/>
    </location>
</feature>
<organism evidence="10 11">
    <name type="scientific">Hucho hucho</name>
    <name type="common">huchen</name>
    <dbReference type="NCBI Taxonomy" id="62062"/>
    <lineage>
        <taxon>Eukaryota</taxon>
        <taxon>Metazoa</taxon>
        <taxon>Chordata</taxon>
        <taxon>Craniata</taxon>
        <taxon>Vertebrata</taxon>
        <taxon>Euteleostomi</taxon>
        <taxon>Actinopterygii</taxon>
        <taxon>Neopterygii</taxon>
        <taxon>Teleostei</taxon>
        <taxon>Protacanthopterygii</taxon>
        <taxon>Salmoniformes</taxon>
        <taxon>Salmonidae</taxon>
        <taxon>Salmoninae</taxon>
        <taxon>Hucho</taxon>
    </lineage>
</organism>
<dbReference type="GO" id="GO:0008270">
    <property type="term" value="F:zinc ion binding"/>
    <property type="evidence" value="ECO:0007669"/>
    <property type="project" value="InterPro"/>
</dbReference>
<dbReference type="InterPro" id="IPR050753">
    <property type="entry name" value="Peptidase_M14_domain"/>
</dbReference>
<reference evidence="11" key="1">
    <citation type="submission" date="2018-06" db="EMBL/GenBank/DDBJ databases">
        <title>Genome assembly of Danube salmon.</title>
        <authorList>
            <person name="Macqueen D.J."/>
            <person name="Gundappa M.K."/>
        </authorList>
    </citation>
    <scope>NUCLEOTIDE SEQUENCE [LARGE SCALE GENOMIC DNA]</scope>
</reference>
<reference evidence="10" key="2">
    <citation type="submission" date="2025-08" db="UniProtKB">
        <authorList>
            <consortium name="Ensembl"/>
        </authorList>
    </citation>
    <scope>IDENTIFICATION</scope>
</reference>
<comment type="cofactor">
    <cofactor evidence="1">
        <name>Zn(2+)</name>
        <dbReference type="ChEBI" id="CHEBI:29105"/>
    </cofactor>
</comment>
<dbReference type="PROSITE" id="PS00133">
    <property type="entry name" value="CARBOXYPEPT_ZN_2"/>
    <property type="match status" value="1"/>
</dbReference>
<keyword evidence="6" id="KW-0862">Zinc</keyword>
<dbReference type="GO" id="GO:0005615">
    <property type="term" value="C:extracellular space"/>
    <property type="evidence" value="ECO:0007669"/>
    <property type="project" value="TreeGrafter"/>
</dbReference>
<dbReference type="Ensembl" id="ENSHHUT00000064238.1">
    <property type="protein sequence ID" value="ENSHHUP00000062139.1"/>
    <property type="gene ID" value="ENSHHUG00000036756.1"/>
</dbReference>
<evidence type="ECO:0000256" key="2">
    <source>
        <dbReference type="ARBA" id="ARBA00005988"/>
    </source>
</evidence>
<dbReference type="PRINTS" id="PR00765">
    <property type="entry name" value="CRBOXYPTASEA"/>
</dbReference>
<evidence type="ECO:0000256" key="4">
    <source>
        <dbReference type="ARBA" id="ARBA00022670"/>
    </source>
</evidence>
<protein>
    <recommendedName>
        <fullName evidence="9">Peptidase M14 domain-containing protein</fullName>
    </recommendedName>
</protein>
<keyword evidence="5" id="KW-0479">Metal-binding</keyword>
<evidence type="ECO:0000256" key="5">
    <source>
        <dbReference type="ARBA" id="ARBA00022723"/>
    </source>
</evidence>
<dbReference type="Gene3D" id="3.40.630.10">
    <property type="entry name" value="Zn peptidases"/>
    <property type="match status" value="1"/>
</dbReference>
<dbReference type="GO" id="GO:0004181">
    <property type="term" value="F:metallocarboxypeptidase activity"/>
    <property type="evidence" value="ECO:0007669"/>
    <property type="project" value="InterPro"/>
</dbReference>
<dbReference type="AlphaFoldDB" id="A0A4W5PN29"/>
<evidence type="ECO:0000259" key="9">
    <source>
        <dbReference type="PROSITE" id="PS52035"/>
    </source>
</evidence>
<dbReference type="Pfam" id="PF00246">
    <property type="entry name" value="Peptidase_M14"/>
    <property type="match status" value="1"/>
</dbReference>
<sequence>DGLVVMTGAELVEWFPCSCPDITCIYSIGKSHMGLKMYVMEISDNPGNHELGEPEFRYVAGMHGNEGNQHIVQLVKETRIHLLQCMNPDGYEMAFKKGSELAGWALGHYSYQGIDMNHNFADLNKVMWDAIEFDYQNNDKSKRINHYIPIPECYTSEDVALETRAVINWMQIMPFVLSANLHGGELVVTYPFLRTEDWSSHDDTPTPDNSFFRWLAKVYASTNQVMLNPDRRLCHNENFQRYNNIINGANWHTVPGSEISTAFMVTWSCILCLCTLL</sequence>
<dbReference type="PROSITE" id="PS52035">
    <property type="entry name" value="PEPTIDASE_M14"/>
    <property type="match status" value="1"/>
</dbReference>
<reference evidence="10" key="3">
    <citation type="submission" date="2025-09" db="UniProtKB">
        <authorList>
            <consortium name="Ensembl"/>
        </authorList>
    </citation>
    <scope>IDENTIFICATION</scope>
</reference>
<proteinExistence type="inferred from homology"/>
<keyword evidence="7" id="KW-0378">Hydrolase</keyword>
<evidence type="ECO:0000313" key="10">
    <source>
        <dbReference type="Ensembl" id="ENSHHUP00000062139.1"/>
    </source>
</evidence>
<evidence type="ECO:0000256" key="6">
    <source>
        <dbReference type="ARBA" id="ARBA00022833"/>
    </source>
</evidence>
<dbReference type="GO" id="GO:0006508">
    <property type="term" value="P:proteolysis"/>
    <property type="evidence" value="ECO:0007669"/>
    <property type="project" value="UniProtKB-KW"/>
</dbReference>
<dbReference type="InterPro" id="IPR000834">
    <property type="entry name" value="Peptidase_M14"/>
</dbReference>
<comment type="similarity">
    <text evidence="2 8">Belongs to the peptidase M14 family.</text>
</comment>
<name>A0A4W5PN29_9TELE</name>
<dbReference type="SUPFAM" id="SSF53187">
    <property type="entry name" value="Zn-dependent exopeptidases"/>
    <property type="match status" value="1"/>
</dbReference>
<keyword evidence="3" id="KW-0121">Carboxypeptidase</keyword>
<dbReference type="Proteomes" id="UP000314982">
    <property type="component" value="Unassembled WGS sequence"/>
</dbReference>
<evidence type="ECO:0000313" key="11">
    <source>
        <dbReference type="Proteomes" id="UP000314982"/>
    </source>
</evidence>
<accession>A0A4W5PN29</accession>
<evidence type="ECO:0000256" key="1">
    <source>
        <dbReference type="ARBA" id="ARBA00001947"/>
    </source>
</evidence>
<keyword evidence="7" id="KW-0482">Metalloprotease</keyword>
<dbReference type="PANTHER" id="PTHR11532">
    <property type="entry name" value="PROTEASE M14 CARBOXYPEPTIDASE"/>
    <property type="match status" value="1"/>
</dbReference>
<dbReference type="InterPro" id="IPR057247">
    <property type="entry name" value="CARBOXYPEPT_ZN_2"/>
</dbReference>
<dbReference type="GeneTree" id="ENSGT00940000156141"/>
<keyword evidence="11" id="KW-1185">Reference proteome</keyword>
<keyword evidence="4" id="KW-0645">Protease</keyword>
<dbReference type="PANTHER" id="PTHR11532:SF43">
    <property type="entry name" value="CARBOXYPEPTIDASE X1-RELATED"/>
    <property type="match status" value="1"/>
</dbReference>
<evidence type="ECO:0000256" key="3">
    <source>
        <dbReference type="ARBA" id="ARBA00022645"/>
    </source>
</evidence>
<dbReference type="STRING" id="62062.ENSHHUP00000062139"/>
<evidence type="ECO:0000256" key="8">
    <source>
        <dbReference type="PROSITE-ProRule" id="PRU01379"/>
    </source>
</evidence>
<comment type="caution">
    <text evidence="8">Lacks conserved residue(s) required for the propagation of feature annotation.</text>
</comment>